<dbReference type="GO" id="GO:0032259">
    <property type="term" value="P:methylation"/>
    <property type="evidence" value="ECO:0007669"/>
    <property type="project" value="UniProtKB-KW"/>
</dbReference>
<reference evidence="4" key="2">
    <citation type="submission" date="2012-03" db="EMBL/GenBank/DDBJ databases">
        <title>The complete genome sequence of the pioneer microbe on fresh volcanic deposit, Leptospirillum ferrooxidans strain C2-3.</title>
        <authorList>
            <person name="Fujimura R."/>
            <person name="Sato Y."/>
            <person name="Nishizawa T."/>
            <person name="Nanba K."/>
            <person name="Oshima K."/>
            <person name="Hattori M."/>
            <person name="Kamijo T."/>
            <person name="Ohta H."/>
        </authorList>
    </citation>
    <scope>NUCLEOTIDE SEQUENCE [LARGE SCALE GENOMIC DNA]</scope>
    <source>
        <strain evidence="4">C2-3</strain>
    </source>
</reference>
<evidence type="ECO:0000313" key="3">
    <source>
        <dbReference type="EMBL" id="BAM06421.1"/>
    </source>
</evidence>
<sequence length="377" mass="43036">MAIQTMTFRDFMEWSLLDPEIGYYTHRAKIGFTGNDFVTAPEVSPVFSLLISEQIMELDRYLENPEKFYLIEAGPGNGTLMRSILTYLRLIDSHLFDRVHPILIEASPVLRQFQEKQLSGLMLKNPPLWMDMQTLSLSNIEGVILGNEFLDALPAHWVSMTNGELMEIHVELEKDGIVKKVQKPLLNPEVKNYFDWIGVQLPEGCEAEISLDAISILEKLDSVMSRGFMLWIDYGDRSAEKYSERRNRGTLRGFKGHQLIDQVLDHPPGSIDLTVHVDFTGVLKRLLELGHRLEGYSDQMSYLIALGVEQVLEENRLSETEALAAATLIHPLQMGRIFKVLLTSKGVKQKERLKGFPREALLPLLLSDHEYEKKDLI</sequence>
<dbReference type="eggNOG" id="COG1565">
    <property type="taxonomic scope" value="Bacteria"/>
</dbReference>
<keyword evidence="1" id="KW-0489">Methyltransferase</keyword>
<evidence type="ECO:0008006" key="5">
    <source>
        <dbReference type="Google" id="ProtNLM"/>
    </source>
</evidence>
<evidence type="ECO:0000313" key="4">
    <source>
        <dbReference type="Proteomes" id="UP000007382"/>
    </source>
</evidence>
<dbReference type="AlphaFoldDB" id="I0IMC2"/>
<dbReference type="Gene3D" id="3.40.50.12710">
    <property type="match status" value="1"/>
</dbReference>
<gene>
    <name evidence="3" type="ordered locus">LFE_0706</name>
</gene>
<dbReference type="HOGENOM" id="CLU_024840_3_1_0"/>
<dbReference type="SUPFAM" id="SSF53335">
    <property type="entry name" value="S-adenosyl-L-methionine-dependent methyltransferases"/>
    <property type="match status" value="1"/>
</dbReference>
<protein>
    <recommendedName>
        <fullName evidence="5">SAM-dependent methyltransferase</fullName>
    </recommendedName>
</protein>
<organism evidence="3 4">
    <name type="scientific">Leptospirillum ferrooxidans (strain C2-3)</name>
    <dbReference type="NCBI Taxonomy" id="1162668"/>
    <lineage>
        <taxon>Bacteria</taxon>
        <taxon>Pseudomonadati</taxon>
        <taxon>Nitrospirota</taxon>
        <taxon>Nitrospiria</taxon>
        <taxon>Nitrospirales</taxon>
        <taxon>Nitrospiraceae</taxon>
        <taxon>Leptospirillum</taxon>
    </lineage>
</organism>
<dbReference type="Proteomes" id="UP000007382">
    <property type="component" value="Chromosome"/>
</dbReference>
<dbReference type="GO" id="GO:0035243">
    <property type="term" value="F:protein-arginine omega-N symmetric methyltransferase activity"/>
    <property type="evidence" value="ECO:0007669"/>
    <property type="project" value="TreeGrafter"/>
</dbReference>
<dbReference type="PATRIC" id="fig|1162668.3.peg.821"/>
<dbReference type="STRING" id="1162668.LFE_0706"/>
<dbReference type="InterPro" id="IPR029063">
    <property type="entry name" value="SAM-dependent_MTases_sf"/>
</dbReference>
<accession>I0IMC2</accession>
<keyword evidence="2" id="KW-0808">Transferase</keyword>
<dbReference type="InterPro" id="IPR038375">
    <property type="entry name" value="NDUFAF7_sf"/>
</dbReference>
<dbReference type="InterPro" id="IPR003788">
    <property type="entry name" value="NDUFAF7"/>
</dbReference>
<keyword evidence="4" id="KW-1185">Reference proteome</keyword>
<dbReference type="PANTHER" id="PTHR12049:SF7">
    <property type="entry name" value="PROTEIN ARGININE METHYLTRANSFERASE NDUFAF7, MITOCHONDRIAL"/>
    <property type="match status" value="1"/>
</dbReference>
<dbReference type="RefSeq" id="WP_014448913.1">
    <property type="nucleotide sequence ID" value="NC_017094.1"/>
</dbReference>
<evidence type="ECO:0000256" key="1">
    <source>
        <dbReference type="ARBA" id="ARBA00022603"/>
    </source>
</evidence>
<dbReference type="OrthoDB" id="9794208at2"/>
<reference evidence="3 4" key="1">
    <citation type="journal article" date="2012" name="J. Bacteriol.">
        <title>Complete Genome Sequence of Leptospirillum ferrooxidans Strain C2-3, Isolated from a Fresh Volcanic Ash Deposit on the Island of Miyake, Japan.</title>
        <authorList>
            <person name="Fujimura R."/>
            <person name="Sato Y."/>
            <person name="Nishizawa T."/>
            <person name="Oshima K."/>
            <person name="Kim S.-W."/>
            <person name="Hattori M."/>
            <person name="Kamijo T."/>
            <person name="Ohta H."/>
        </authorList>
    </citation>
    <scope>NUCLEOTIDE SEQUENCE [LARGE SCALE GENOMIC DNA]</scope>
    <source>
        <strain evidence="3 4">C2-3</strain>
    </source>
</reference>
<name>I0IMC2_LEPFC</name>
<evidence type="ECO:0000256" key="2">
    <source>
        <dbReference type="ARBA" id="ARBA00022679"/>
    </source>
</evidence>
<proteinExistence type="predicted"/>
<dbReference type="KEGG" id="lfc:LFE_0706"/>
<dbReference type="EMBL" id="AP012342">
    <property type="protein sequence ID" value="BAM06421.1"/>
    <property type="molecule type" value="Genomic_DNA"/>
</dbReference>
<dbReference type="Pfam" id="PF02636">
    <property type="entry name" value="Methyltransf_28"/>
    <property type="match status" value="1"/>
</dbReference>
<dbReference type="PANTHER" id="PTHR12049">
    <property type="entry name" value="PROTEIN ARGININE METHYLTRANSFERASE NDUFAF7, MITOCHONDRIAL"/>
    <property type="match status" value="1"/>
</dbReference>